<dbReference type="Pfam" id="PF22727">
    <property type="entry name" value="NCH2"/>
    <property type="match status" value="1"/>
</dbReference>
<dbReference type="Gene3D" id="3.40.50.300">
    <property type="entry name" value="P-loop containing nucleotide triphosphate hydrolases"/>
    <property type="match status" value="1"/>
</dbReference>
<accession>T2JQK4</accession>
<dbReference type="SUPFAM" id="SSF52540">
    <property type="entry name" value="P-loop containing nucleoside triphosphate hydrolases"/>
    <property type="match status" value="1"/>
</dbReference>
<dbReference type="PANTHER" id="PTHR46844:SF1">
    <property type="entry name" value="SLR5058 PROTEIN"/>
    <property type="match status" value="1"/>
</dbReference>
<protein>
    <recommendedName>
        <fullName evidence="1">NACHT domain-containing protein</fullName>
    </recommendedName>
</protein>
<dbReference type="Proteomes" id="UP000018130">
    <property type="component" value="Unassembled WGS sequence"/>
</dbReference>
<dbReference type="InterPro" id="IPR054501">
    <property type="entry name" value="NCH2"/>
</dbReference>
<name>T2JQK4_CROWT</name>
<evidence type="ECO:0000313" key="3">
    <source>
        <dbReference type="Proteomes" id="UP000018130"/>
    </source>
</evidence>
<sequence length="722" mass="84677">MSGKTKEYITGASGCSRPTFDKFLGGKNIDKQKFIAICEALKLKWTDIAEIESSDRIQLQGKVINELVEEIRESIEDSLEKECGTMRVLDMSRPIELNDIYTQVNILEKIIGRRGFNLDELFQNCNLEKDEFDRFGLNKITQERVLGLDAVNEHDKLMILGKPGVGKTTFLKYLAIQCNRGEFAATKIPIFIPLKKYAETENSPYLSSYMIKWFEDCKITNASEKLERILTEGRGLILLDGLDEVREEDSERVIRNIESFYSRYDKNKFAVTCRIAAKEYTFTQFTEVEVADFDDEQIKTFVNSWFKIKQLTDYPKHFLEQIENNPTIKELGNNPLLLTLLCLEFEDSGNFPSDRADLYARATNTLLRKWDNKRNIYRDQVYKELTPKRKEGLLSQIAFKTFDKKEYFFKQRTIESYIGEYICNLHTAPKEQTDLDIDSQAVLKSIEAQHGLLVERARGIYSFSHLIFQEYFTARKIASISNPKELETALIDLADHVFEKRWKEVFLLTATLLEPADRLLSLMKRNIDQFLANETRLQEYLVWVRDKSNSVEADQKIAAIREFYYSLHPSLDHDRNFSLYLDLYLSLYLSCDFSQDINLKLLDLSPDLNSAIKHCLDRKLREILQQLQQQLPDRDLDREIKKQWWKNNGATWKNELRQAMIKYRNIGHEWNFNQQQIELLKQYLTANKLLMECLNSECYVSREVREEIEDSLFLPFADLNYD</sequence>
<reference evidence="2 3" key="1">
    <citation type="submission" date="2013-01" db="EMBL/GenBank/DDBJ databases">
        <authorList>
            <person name="Bench S."/>
        </authorList>
    </citation>
    <scope>NUCLEOTIDE SEQUENCE [LARGE SCALE GENOMIC DNA]</scope>
    <source>
        <strain evidence="2 3">WH 0402</strain>
    </source>
</reference>
<dbReference type="PANTHER" id="PTHR46844">
    <property type="entry name" value="SLR5058 PROTEIN"/>
    <property type="match status" value="1"/>
</dbReference>
<dbReference type="AlphaFoldDB" id="T2JQK4"/>
<dbReference type="Pfam" id="PF05729">
    <property type="entry name" value="NACHT"/>
    <property type="match status" value="1"/>
</dbReference>
<dbReference type="PROSITE" id="PS50837">
    <property type="entry name" value="NACHT"/>
    <property type="match status" value="1"/>
</dbReference>
<dbReference type="RefSeq" id="WP_156177780.1">
    <property type="nucleotide sequence ID" value="NZ_CAQN01000704.1"/>
</dbReference>
<gene>
    <name evidence="2" type="ORF">CWATWH0402_3301</name>
</gene>
<dbReference type="InterPro" id="IPR027417">
    <property type="entry name" value="P-loop_NTPase"/>
</dbReference>
<evidence type="ECO:0000259" key="1">
    <source>
        <dbReference type="PROSITE" id="PS50837"/>
    </source>
</evidence>
<reference evidence="2 3" key="2">
    <citation type="submission" date="2013-09" db="EMBL/GenBank/DDBJ databases">
        <title>Whole genome comparison of six Crocosphaera watsonii strains with differing phenotypes.</title>
        <authorList>
            <person name="Bench S.R."/>
            <person name="Heller P."/>
            <person name="Frank I."/>
            <person name="Arciniega M."/>
            <person name="Shilova I.N."/>
            <person name="Zehr J.P."/>
        </authorList>
    </citation>
    <scope>NUCLEOTIDE SEQUENCE [LARGE SCALE GENOMIC DNA]</scope>
    <source>
        <strain evidence="2 3">WH 0402</strain>
    </source>
</reference>
<dbReference type="InterPro" id="IPR007111">
    <property type="entry name" value="NACHT_NTPase"/>
</dbReference>
<dbReference type="EMBL" id="CAQN01000704">
    <property type="protein sequence ID" value="CCQ68148.1"/>
    <property type="molecule type" value="Genomic_DNA"/>
</dbReference>
<feature type="domain" description="NACHT" evidence="1">
    <location>
        <begin position="155"/>
        <end position="274"/>
    </location>
</feature>
<evidence type="ECO:0000313" key="2">
    <source>
        <dbReference type="EMBL" id="CCQ68148.1"/>
    </source>
</evidence>
<organism evidence="2 3">
    <name type="scientific">Crocosphaera watsonii WH 0402</name>
    <dbReference type="NCBI Taxonomy" id="1284629"/>
    <lineage>
        <taxon>Bacteria</taxon>
        <taxon>Bacillati</taxon>
        <taxon>Cyanobacteriota</taxon>
        <taxon>Cyanophyceae</taxon>
        <taxon>Oscillatoriophycideae</taxon>
        <taxon>Chroococcales</taxon>
        <taxon>Aphanothecaceae</taxon>
        <taxon>Crocosphaera</taxon>
    </lineage>
</organism>
<comment type="caution">
    <text evidence="2">The sequence shown here is derived from an EMBL/GenBank/DDBJ whole genome shotgun (WGS) entry which is preliminary data.</text>
</comment>
<proteinExistence type="predicted"/>